<evidence type="ECO:0000256" key="4">
    <source>
        <dbReference type="ARBA" id="ARBA00023136"/>
    </source>
</evidence>
<sequence>MNSLDLILLALVALYAASGFVHGFVVNLIEGIGLVAGGVIGIIVAPLIFGGGDAAHPLLSLLLVVAFLLLGQFLGRLVGRDLRVTEGPWRSVDAVAGAALGVVAVLGAAWALGFAASGASLPYLSQAVRTSVILERVDRVMPSQASDVLAAFSRSLTEDVFPRYLEPFEPEVIASVEPPDEATLAQPGVRSAAGSVVKIIGSAECGRGIEGSGFVYADGRVMTNAHVVAGVSDPVVQIGGRSVDAVPVLFDAEMDIAVLRTQRLDVPNLRFDLSGEAGSEAAVLGYPENGPFDARAARIRDLTTMRAPDIYGQGEHPRDAFSVRSLVRSGNSGGPLVSAAGEVYGIVFAASISDSSTGYAVTAEQAAGNARAGAEATDRVSTGGCVR</sequence>
<gene>
    <name evidence="6" type="ORF">FNM00_06790</name>
</gene>
<dbReference type="PANTHER" id="PTHR43019:SF23">
    <property type="entry name" value="PROTEASE DO-LIKE 5, CHLOROPLASTIC"/>
    <property type="match status" value="1"/>
</dbReference>
<dbReference type="Gene3D" id="2.40.10.10">
    <property type="entry name" value="Trypsin-like serine proteases"/>
    <property type="match status" value="2"/>
</dbReference>
<comment type="caution">
    <text evidence="6">The sequence shown here is derived from an EMBL/GenBank/DDBJ whole genome shotgun (WGS) entry which is preliminary data.</text>
</comment>
<evidence type="ECO:0000256" key="3">
    <source>
        <dbReference type="ARBA" id="ARBA00022989"/>
    </source>
</evidence>
<comment type="subcellular location">
    <subcellularLocation>
        <location evidence="1">Membrane</location>
        <topology evidence="1">Multi-pass membrane protein</topology>
    </subcellularLocation>
</comment>
<dbReference type="NCBIfam" id="NF033740">
    <property type="entry name" value="MarP_fam_protase"/>
    <property type="match status" value="1"/>
</dbReference>
<dbReference type="InterPro" id="IPR003825">
    <property type="entry name" value="Colicin-V_CvpA"/>
</dbReference>
<dbReference type="InterPro" id="IPR001940">
    <property type="entry name" value="Peptidase_S1C"/>
</dbReference>
<keyword evidence="7" id="KW-1185">Reference proteome</keyword>
<dbReference type="InterPro" id="IPR047680">
    <property type="entry name" value="MarP-like"/>
</dbReference>
<dbReference type="InterPro" id="IPR043504">
    <property type="entry name" value="Peptidase_S1_PA_chymotrypsin"/>
</dbReference>
<dbReference type="PANTHER" id="PTHR43019">
    <property type="entry name" value="SERINE ENDOPROTEASE DEGS"/>
    <property type="match status" value="1"/>
</dbReference>
<evidence type="ECO:0000256" key="5">
    <source>
        <dbReference type="SAM" id="Phobius"/>
    </source>
</evidence>
<dbReference type="OrthoDB" id="9766361at2"/>
<dbReference type="Proteomes" id="UP000316988">
    <property type="component" value="Unassembled WGS sequence"/>
</dbReference>
<dbReference type="GO" id="GO:0004252">
    <property type="term" value="F:serine-type endopeptidase activity"/>
    <property type="evidence" value="ECO:0007669"/>
    <property type="project" value="InterPro"/>
</dbReference>
<keyword evidence="6" id="KW-0378">Hydrolase</keyword>
<keyword evidence="2 5" id="KW-0812">Transmembrane</keyword>
<dbReference type="GO" id="GO:0006508">
    <property type="term" value="P:proteolysis"/>
    <property type="evidence" value="ECO:0007669"/>
    <property type="project" value="UniProtKB-KW"/>
</dbReference>
<evidence type="ECO:0000256" key="1">
    <source>
        <dbReference type="ARBA" id="ARBA00004141"/>
    </source>
</evidence>
<dbReference type="SUPFAM" id="SSF50494">
    <property type="entry name" value="Trypsin-like serine proteases"/>
    <property type="match status" value="1"/>
</dbReference>
<keyword evidence="3 5" id="KW-1133">Transmembrane helix</keyword>
<dbReference type="PRINTS" id="PR00834">
    <property type="entry name" value="PROTEASES2C"/>
</dbReference>
<organism evidence="6 7">
    <name type="scientific">Aeromicrobium piscarium</name>
    <dbReference type="NCBI Taxonomy" id="2590901"/>
    <lineage>
        <taxon>Bacteria</taxon>
        <taxon>Bacillati</taxon>
        <taxon>Actinomycetota</taxon>
        <taxon>Actinomycetes</taxon>
        <taxon>Propionibacteriales</taxon>
        <taxon>Nocardioidaceae</taxon>
        <taxon>Aeromicrobium</taxon>
    </lineage>
</organism>
<dbReference type="AlphaFoldDB" id="A0A554SD31"/>
<proteinExistence type="predicted"/>
<evidence type="ECO:0000256" key="2">
    <source>
        <dbReference type="ARBA" id="ARBA00022692"/>
    </source>
</evidence>
<dbReference type="Pfam" id="PF02674">
    <property type="entry name" value="Colicin_V"/>
    <property type="match status" value="1"/>
</dbReference>
<reference evidence="6 7" key="1">
    <citation type="submission" date="2019-07" db="EMBL/GenBank/DDBJ databases">
        <authorList>
            <person name="Zhao L.H."/>
        </authorList>
    </citation>
    <scope>NUCLEOTIDE SEQUENCE [LARGE SCALE GENOMIC DNA]</scope>
    <source>
        <strain evidence="6 7">Co35</strain>
    </source>
</reference>
<protein>
    <submittedName>
        <fullName evidence="6">MarP family serine protease</fullName>
    </submittedName>
</protein>
<evidence type="ECO:0000313" key="7">
    <source>
        <dbReference type="Proteomes" id="UP000316988"/>
    </source>
</evidence>
<dbReference type="InterPro" id="IPR009003">
    <property type="entry name" value="Peptidase_S1_PA"/>
</dbReference>
<name>A0A554SD31_9ACTN</name>
<dbReference type="GO" id="GO:0016020">
    <property type="term" value="C:membrane"/>
    <property type="evidence" value="ECO:0007669"/>
    <property type="project" value="UniProtKB-SubCell"/>
</dbReference>
<feature type="transmembrane region" description="Helical" evidence="5">
    <location>
        <begin position="33"/>
        <end position="51"/>
    </location>
</feature>
<feature type="transmembrane region" description="Helical" evidence="5">
    <location>
        <begin position="95"/>
        <end position="116"/>
    </location>
</feature>
<dbReference type="Pfam" id="PF13365">
    <property type="entry name" value="Trypsin_2"/>
    <property type="match status" value="1"/>
</dbReference>
<keyword evidence="4 5" id="KW-0472">Membrane</keyword>
<dbReference type="GO" id="GO:0009403">
    <property type="term" value="P:toxin biosynthetic process"/>
    <property type="evidence" value="ECO:0007669"/>
    <property type="project" value="InterPro"/>
</dbReference>
<accession>A0A554SD31</accession>
<dbReference type="RefSeq" id="WP_143912696.1">
    <property type="nucleotide sequence ID" value="NZ_VLNT01000004.1"/>
</dbReference>
<evidence type="ECO:0000313" key="6">
    <source>
        <dbReference type="EMBL" id="TSD64251.1"/>
    </source>
</evidence>
<dbReference type="EMBL" id="VLNT01000004">
    <property type="protein sequence ID" value="TSD64251.1"/>
    <property type="molecule type" value="Genomic_DNA"/>
</dbReference>
<feature type="transmembrane region" description="Helical" evidence="5">
    <location>
        <begin position="58"/>
        <end position="75"/>
    </location>
</feature>
<keyword evidence="6" id="KW-0645">Protease</keyword>